<accession>A0A0J6C2L5</accession>
<dbReference type="HAMAP" id="MF_00316">
    <property type="entry name" value="MobA"/>
    <property type="match status" value="1"/>
</dbReference>
<dbReference type="GO" id="GO:0046872">
    <property type="term" value="F:metal ion binding"/>
    <property type="evidence" value="ECO:0007669"/>
    <property type="project" value="UniProtKB-KW"/>
</dbReference>
<dbReference type="Proteomes" id="UP000053096">
    <property type="component" value="Unassembled WGS sequence"/>
</dbReference>
<dbReference type="Gene3D" id="3.90.550.10">
    <property type="entry name" value="Spore Coat Polysaccharide Biosynthesis Protein SpsA, Chain A"/>
    <property type="match status" value="1"/>
</dbReference>
<feature type="domain" description="MobA-like NTP transferase" evidence="9">
    <location>
        <begin position="8"/>
        <end position="159"/>
    </location>
</feature>
<comment type="domain">
    <text evidence="8">The N-terminal domain determines nucleotide recognition and specific binding, while the C-terminal domain determines the specific binding to the target protein.</text>
</comment>
<evidence type="ECO:0000256" key="7">
    <source>
        <dbReference type="ARBA" id="ARBA00023150"/>
    </source>
</evidence>
<proteinExistence type="inferred from homology"/>
<evidence type="ECO:0000259" key="9">
    <source>
        <dbReference type="Pfam" id="PF12804"/>
    </source>
</evidence>
<dbReference type="InterPro" id="IPR029044">
    <property type="entry name" value="Nucleotide-diphossugar_trans"/>
</dbReference>
<dbReference type="SUPFAM" id="SSF53448">
    <property type="entry name" value="Nucleotide-diphospho-sugar transferases"/>
    <property type="match status" value="1"/>
</dbReference>
<dbReference type="CDD" id="cd02503">
    <property type="entry name" value="MobA"/>
    <property type="match status" value="1"/>
</dbReference>
<keyword evidence="4 8" id="KW-0547">Nucleotide-binding</keyword>
<dbReference type="RefSeq" id="WP_043214500.1">
    <property type="nucleotide sequence ID" value="NZ_CAJGUP010000171.1"/>
</dbReference>
<dbReference type="InterPro" id="IPR013482">
    <property type="entry name" value="Molybde_CF_guanTrfase"/>
</dbReference>
<keyword evidence="2 8" id="KW-0808">Transferase</keyword>
<dbReference type="AlphaFoldDB" id="A0A0J6C2L5"/>
<evidence type="ECO:0000256" key="6">
    <source>
        <dbReference type="ARBA" id="ARBA00023134"/>
    </source>
</evidence>
<feature type="binding site" evidence="8">
    <location>
        <position position="24"/>
    </location>
    <ligand>
        <name>GTP</name>
        <dbReference type="ChEBI" id="CHEBI:37565"/>
    </ligand>
</feature>
<keyword evidence="13" id="KW-1185">Reference proteome</keyword>
<dbReference type="NCBIfam" id="TIGR02665">
    <property type="entry name" value="molyb_mobA"/>
    <property type="match status" value="1"/>
</dbReference>
<feature type="binding site" evidence="8">
    <location>
        <begin position="11"/>
        <end position="13"/>
    </location>
    <ligand>
        <name>GTP</name>
        <dbReference type="ChEBI" id="CHEBI:37565"/>
    </ligand>
</feature>
<gene>
    <name evidence="8 11" type="primary">mobA</name>
    <name evidence="10" type="ORF">BBN53_15160</name>
    <name evidence="11" type="ORF">ERS370011_03268</name>
</gene>
<dbReference type="PANTHER" id="PTHR19136:SF81">
    <property type="entry name" value="MOLYBDENUM COFACTOR GUANYLYLTRANSFERASE"/>
    <property type="match status" value="1"/>
</dbReference>
<evidence type="ECO:0000256" key="5">
    <source>
        <dbReference type="ARBA" id="ARBA00022842"/>
    </source>
</evidence>
<dbReference type="Pfam" id="PF12804">
    <property type="entry name" value="NTP_transf_3"/>
    <property type="match status" value="1"/>
</dbReference>
<dbReference type="EMBL" id="CYTV01000009">
    <property type="protein sequence ID" value="CUI99955.1"/>
    <property type="molecule type" value="Genomic_DNA"/>
</dbReference>
<dbReference type="GO" id="GO:0061603">
    <property type="term" value="F:molybdenum cofactor guanylyltransferase activity"/>
    <property type="evidence" value="ECO:0007669"/>
    <property type="project" value="UniProtKB-EC"/>
</dbReference>
<accession>A0A0M7GX07</accession>
<evidence type="ECO:0000313" key="10">
    <source>
        <dbReference type="EMBL" id="ANY17096.1"/>
    </source>
</evidence>
<dbReference type="EC" id="2.7.7.77" evidence="8"/>
<keyword evidence="6 8" id="KW-0342">GTP-binding</keyword>
<dbReference type="GO" id="GO:0005737">
    <property type="term" value="C:cytoplasm"/>
    <property type="evidence" value="ECO:0007669"/>
    <property type="project" value="UniProtKB-SubCell"/>
</dbReference>
<feature type="binding site" evidence="8">
    <location>
        <position position="101"/>
    </location>
    <ligand>
        <name>Mg(2+)</name>
        <dbReference type="ChEBI" id="CHEBI:18420"/>
    </ligand>
</feature>
<dbReference type="Proteomes" id="UP000092950">
    <property type="component" value="Chromosome"/>
</dbReference>
<comment type="subcellular location">
    <subcellularLocation>
        <location evidence="8">Cytoplasm</location>
    </subcellularLocation>
</comment>
<feature type="binding site" evidence="8">
    <location>
        <position position="70"/>
    </location>
    <ligand>
        <name>GTP</name>
        <dbReference type="ChEBI" id="CHEBI:37565"/>
    </ligand>
</feature>
<evidence type="ECO:0000256" key="2">
    <source>
        <dbReference type="ARBA" id="ARBA00022679"/>
    </source>
</evidence>
<reference evidence="11 12" key="1">
    <citation type="submission" date="2015-09" db="EMBL/GenBank/DDBJ databases">
        <authorList>
            <person name="Jackson K.R."/>
            <person name="Lunt B.L."/>
            <person name="Fisher J.N.B."/>
            <person name="Gardner A.V."/>
            <person name="Bailey M.E."/>
            <person name="Deus L.M."/>
            <person name="Earl A.S."/>
            <person name="Gibby P.D."/>
            <person name="Hartmann K.A."/>
            <person name="Liu J.E."/>
            <person name="Manci A.M."/>
            <person name="Nielsen D.A."/>
            <person name="Solomon M.B."/>
            <person name="Breakwell D.P."/>
            <person name="Burnett S.H."/>
            <person name="Grose J.H."/>
        </authorList>
    </citation>
    <scope>NUCLEOTIDE SEQUENCE [LARGE SCALE GENOMIC DNA]</scope>
    <source>
        <strain evidence="11 12">2789STDY5608636</strain>
    </source>
</reference>
<comment type="catalytic activity">
    <reaction evidence="8">
        <text>Mo-molybdopterin + GTP + H(+) = Mo-molybdopterin guanine dinucleotide + diphosphate</text>
        <dbReference type="Rhea" id="RHEA:34243"/>
        <dbReference type="ChEBI" id="CHEBI:15378"/>
        <dbReference type="ChEBI" id="CHEBI:33019"/>
        <dbReference type="ChEBI" id="CHEBI:37565"/>
        <dbReference type="ChEBI" id="CHEBI:71302"/>
        <dbReference type="ChEBI" id="CHEBI:71310"/>
        <dbReference type="EC" id="2.7.7.77"/>
    </reaction>
</comment>
<dbReference type="EMBL" id="CP016440">
    <property type="protein sequence ID" value="ANY17096.1"/>
    <property type="molecule type" value="Genomic_DNA"/>
</dbReference>
<keyword evidence="7 8" id="KW-0501">Molybdenum cofactor biosynthesis</keyword>
<name>A0A0J6C2L5_9BORD</name>
<evidence type="ECO:0000313" key="11">
    <source>
        <dbReference type="EMBL" id="CUI99955.1"/>
    </source>
</evidence>
<sequence>MADSAIAGLILAGGQGRRVNEADKGLLPWRGKPLVAHVAQRLAPQVGRLIISANRNAEAYAAFGQVVGDDARLGAWQGPLAGLAAGLAACAEEWLVCVPCDTPLIPQDLAARLTQAALARGAPLAVASCQGRRHAVCMALRPALLDDLRAYLDAGERKVAWWQDRAGAVDVAFDDAPQAFLNLNTAEDFAFAQG</sequence>
<comment type="caution">
    <text evidence="8">Lacks conserved residue(s) required for the propagation of feature annotation.</text>
</comment>
<dbReference type="GO" id="GO:1902758">
    <property type="term" value="P:bis(molybdopterin guanine dinucleotide)molybdenum biosynthetic process"/>
    <property type="evidence" value="ECO:0007669"/>
    <property type="project" value="TreeGrafter"/>
</dbReference>
<comment type="subunit">
    <text evidence="8">Monomer.</text>
</comment>
<keyword evidence="1 8" id="KW-0963">Cytoplasm</keyword>
<evidence type="ECO:0000256" key="8">
    <source>
        <dbReference type="HAMAP-Rule" id="MF_00316"/>
    </source>
</evidence>
<evidence type="ECO:0000313" key="13">
    <source>
        <dbReference type="Proteomes" id="UP000092950"/>
    </source>
</evidence>
<dbReference type="PANTHER" id="PTHR19136">
    <property type="entry name" value="MOLYBDENUM COFACTOR GUANYLYLTRANSFERASE"/>
    <property type="match status" value="1"/>
</dbReference>
<keyword evidence="3 8" id="KW-0479">Metal-binding</keyword>
<dbReference type="OrthoDB" id="9788394at2"/>
<keyword evidence="10" id="KW-0548">Nucleotidyltransferase</keyword>
<reference evidence="10 13" key="2">
    <citation type="submission" date="2016-07" db="EMBL/GenBank/DDBJ databases">
        <title>Complete genome sequences of Bordetella pseudohinzii.</title>
        <authorList>
            <person name="Spilker T."/>
            <person name="Darrah R."/>
            <person name="LiPuma J.J."/>
        </authorList>
    </citation>
    <scope>NUCLEOTIDE SEQUENCE [LARGE SCALE GENOMIC DNA]</scope>
    <source>
        <strain evidence="10 13">HI4681</strain>
    </source>
</reference>
<comment type="similarity">
    <text evidence="8">Belongs to the MobA family.</text>
</comment>
<evidence type="ECO:0000256" key="3">
    <source>
        <dbReference type="ARBA" id="ARBA00022723"/>
    </source>
</evidence>
<comment type="function">
    <text evidence="8">Transfers a GMP moiety from GTP to Mo-molybdopterin (Mo-MPT) cofactor (Moco or molybdenum cofactor) to form Mo-molybdopterin guanine dinucleotide (Mo-MGD) cofactor.</text>
</comment>
<evidence type="ECO:0000256" key="4">
    <source>
        <dbReference type="ARBA" id="ARBA00022741"/>
    </source>
</evidence>
<organism evidence="11 12">
    <name type="scientific">Bordetella pseudohinzii</name>
    <dbReference type="NCBI Taxonomy" id="1331258"/>
    <lineage>
        <taxon>Bacteria</taxon>
        <taxon>Pseudomonadati</taxon>
        <taxon>Pseudomonadota</taxon>
        <taxon>Betaproteobacteria</taxon>
        <taxon>Burkholderiales</taxon>
        <taxon>Alcaligenaceae</taxon>
        <taxon>Bordetella</taxon>
    </lineage>
</organism>
<protein>
    <recommendedName>
        <fullName evidence="8">Molybdenum cofactor guanylyltransferase</fullName>
        <shortName evidence="8">MoCo guanylyltransferase</shortName>
        <ecNumber evidence="8">2.7.7.77</ecNumber>
    </recommendedName>
    <alternativeName>
        <fullName evidence="8">GTP:molybdopterin guanylyltransferase</fullName>
    </alternativeName>
    <alternativeName>
        <fullName evidence="8">Mo-MPT guanylyltransferase</fullName>
    </alternativeName>
    <alternativeName>
        <fullName evidence="8">Molybdopterin guanylyltransferase</fullName>
    </alternativeName>
    <alternativeName>
        <fullName evidence="8">Molybdopterin-guanine dinucleotide synthase</fullName>
        <shortName evidence="8">MGD synthase</shortName>
    </alternativeName>
</protein>
<dbReference type="KEGG" id="bpdz:BBN53_15160"/>
<keyword evidence="5 8" id="KW-0460">Magnesium</keyword>
<feature type="binding site" evidence="8">
    <location>
        <position position="101"/>
    </location>
    <ligand>
        <name>GTP</name>
        <dbReference type="ChEBI" id="CHEBI:37565"/>
    </ligand>
</feature>
<evidence type="ECO:0000256" key="1">
    <source>
        <dbReference type="ARBA" id="ARBA00022490"/>
    </source>
</evidence>
<evidence type="ECO:0000313" key="12">
    <source>
        <dbReference type="Proteomes" id="UP000053096"/>
    </source>
</evidence>
<comment type="cofactor">
    <cofactor evidence="8">
        <name>Mg(2+)</name>
        <dbReference type="ChEBI" id="CHEBI:18420"/>
    </cofactor>
</comment>
<dbReference type="GO" id="GO:0005525">
    <property type="term" value="F:GTP binding"/>
    <property type="evidence" value="ECO:0007669"/>
    <property type="project" value="UniProtKB-UniRule"/>
</dbReference>
<dbReference type="InterPro" id="IPR025877">
    <property type="entry name" value="MobA-like_NTP_Trfase"/>
</dbReference>